<comment type="caution">
    <text evidence="9">The sequence shown here is derived from an EMBL/GenBank/DDBJ whole genome shotgun (WGS) entry which is preliminary data.</text>
</comment>
<evidence type="ECO:0000256" key="1">
    <source>
        <dbReference type="ARBA" id="ARBA00004651"/>
    </source>
</evidence>
<keyword evidence="7 8" id="KW-0472">Membrane</keyword>
<evidence type="ECO:0000256" key="8">
    <source>
        <dbReference type="SAM" id="Phobius"/>
    </source>
</evidence>
<sequence>MLMSVAIYSGASQFLLLTLLAAQASLTEIGVAIFLLSCRHLFYGLSLLGRFAGAGARKLYLIYALTDETYSLLSSVPEARDPAVAARISVLNQGWWLLGTASGAAIGDLVRFDSTGMEFALTALFIVLTLELMCKVRRAAPFVIGLLCSAGAMLLLPPEHLLVAAIGGACLVLLWDYQRNRDKEVMRS</sequence>
<feature type="transmembrane region" description="Helical" evidence="8">
    <location>
        <begin position="139"/>
        <end position="155"/>
    </location>
</feature>
<proteinExistence type="inferred from homology"/>
<evidence type="ECO:0000313" key="10">
    <source>
        <dbReference type="Proteomes" id="UP000771797"/>
    </source>
</evidence>
<gene>
    <name evidence="9" type="ORF">A6D6_03830</name>
</gene>
<comment type="subcellular location">
    <subcellularLocation>
        <location evidence="1">Cell membrane</location>
        <topology evidence="1">Multi-pass membrane protein</topology>
    </subcellularLocation>
</comment>
<dbReference type="InterPro" id="IPR011606">
    <property type="entry name" value="Brnchd-chn_aa_trnsp_permease"/>
</dbReference>
<keyword evidence="6 8" id="KW-1133">Transmembrane helix</keyword>
<keyword evidence="5 8" id="KW-0812">Transmembrane</keyword>
<dbReference type="Proteomes" id="UP000771797">
    <property type="component" value="Unassembled WGS sequence"/>
</dbReference>
<evidence type="ECO:0000256" key="6">
    <source>
        <dbReference type="ARBA" id="ARBA00022989"/>
    </source>
</evidence>
<protein>
    <submittedName>
        <fullName evidence="9">AzlC-like protein</fullName>
    </submittedName>
</protein>
<keyword evidence="10" id="KW-1185">Reference proteome</keyword>
<reference evidence="9 10" key="1">
    <citation type="submission" date="2012-09" db="EMBL/GenBank/DDBJ databases">
        <title>Genome Sequence of alkane-degrading Bacterium Alcanivorax sp. 6-D-6.</title>
        <authorList>
            <person name="Lai Q."/>
            <person name="Shao Z."/>
        </authorList>
    </citation>
    <scope>NUCLEOTIDE SEQUENCE [LARGE SCALE GENOMIC DNA]</scope>
    <source>
        <strain evidence="9 10">6-D-6</strain>
    </source>
</reference>
<dbReference type="EMBL" id="AQPF01000056">
    <property type="protein sequence ID" value="KAF0803099.1"/>
    <property type="molecule type" value="Genomic_DNA"/>
</dbReference>
<dbReference type="PANTHER" id="PTHR34979">
    <property type="entry name" value="INNER MEMBRANE PROTEIN YGAZ"/>
    <property type="match status" value="1"/>
</dbReference>
<comment type="similarity">
    <text evidence="2">Belongs to the AzlC family.</text>
</comment>
<dbReference type="Pfam" id="PF03591">
    <property type="entry name" value="AzlC"/>
    <property type="match status" value="1"/>
</dbReference>
<evidence type="ECO:0000256" key="3">
    <source>
        <dbReference type="ARBA" id="ARBA00022448"/>
    </source>
</evidence>
<keyword evidence="3" id="KW-0813">Transport</keyword>
<evidence type="ECO:0000256" key="5">
    <source>
        <dbReference type="ARBA" id="ARBA00022692"/>
    </source>
</evidence>
<evidence type="ECO:0000256" key="2">
    <source>
        <dbReference type="ARBA" id="ARBA00010735"/>
    </source>
</evidence>
<evidence type="ECO:0000313" key="9">
    <source>
        <dbReference type="EMBL" id="KAF0803099.1"/>
    </source>
</evidence>
<accession>A0ABQ6Y457</accession>
<evidence type="ECO:0000256" key="4">
    <source>
        <dbReference type="ARBA" id="ARBA00022475"/>
    </source>
</evidence>
<name>A0ABQ6Y457_9GAMM</name>
<keyword evidence="4" id="KW-1003">Cell membrane</keyword>
<dbReference type="PANTHER" id="PTHR34979:SF1">
    <property type="entry name" value="INNER MEMBRANE PROTEIN YGAZ"/>
    <property type="match status" value="1"/>
</dbReference>
<organism evidence="9 10">
    <name type="scientific">Alcanivorax xiamenensis</name>
    <dbReference type="NCBI Taxonomy" id="1177156"/>
    <lineage>
        <taxon>Bacteria</taxon>
        <taxon>Pseudomonadati</taxon>
        <taxon>Pseudomonadota</taxon>
        <taxon>Gammaproteobacteria</taxon>
        <taxon>Oceanospirillales</taxon>
        <taxon>Alcanivoracaceae</taxon>
        <taxon>Alcanivorax</taxon>
    </lineage>
</organism>
<feature type="transmembrane region" description="Helical" evidence="8">
    <location>
        <begin position="161"/>
        <end position="177"/>
    </location>
</feature>
<evidence type="ECO:0000256" key="7">
    <source>
        <dbReference type="ARBA" id="ARBA00023136"/>
    </source>
</evidence>